<comment type="caution">
    <text evidence="4">The sequence shown here is derived from an EMBL/GenBank/DDBJ whole genome shotgun (WGS) entry which is preliminary data.</text>
</comment>
<dbReference type="InterPro" id="IPR016181">
    <property type="entry name" value="Acyl_CoA_acyltransferase"/>
</dbReference>
<name>A0ABX2WLG0_9MICO</name>
<keyword evidence="5" id="KW-1185">Reference proteome</keyword>
<dbReference type="PANTHER" id="PTHR43877">
    <property type="entry name" value="AMINOALKYLPHOSPHONATE N-ACETYLTRANSFERASE-RELATED-RELATED"/>
    <property type="match status" value="1"/>
</dbReference>
<organism evidence="4 5">
    <name type="scientific">Microbacterium arborescens</name>
    <dbReference type="NCBI Taxonomy" id="33883"/>
    <lineage>
        <taxon>Bacteria</taxon>
        <taxon>Bacillati</taxon>
        <taxon>Actinomycetota</taxon>
        <taxon>Actinomycetes</taxon>
        <taxon>Micrococcales</taxon>
        <taxon>Microbacteriaceae</taxon>
        <taxon>Microbacterium</taxon>
    </lineage>
</organism>
<dbReference type="CDD" id="cd04301">
    <property type="entry name" value="NAT_SF"/>
    <property type="match status" value="1"/>
</dbReference>
<dbReference type="InterPro" id="IPR050832">
    <property type="entry name" value="Bact_Acetyltransf"/>
</dbReference>
<protein>
    <recommendedName>
        <fullName evidence="3">N-acetyltransferase domain-containing protein</fullName>
    </recommendedName>
</protein>
<feature type="domain" description="N-acetyltransferase" evidence="3">
    <location>
        <begin position="33"/>
        <end position="185"/>
    </location>
</feature>
<dbReference type="SUPFAM" id="SSF55729">
    <property type="entry name" value="Acyl-CoA N-acyltransferases (Nat)"/>
    <property type="match status" value="1"/>
</dbReference>
<accession>A0ABX2WLG0</accession>
<dbReference type="EMBL" id="LZEM01000006">
    <property type="protein sequence ID" value="OAZ43985.1"/>
    <property type="molecule type" value="Genomic_DNA"/>
</dbReference>
<dbReference type="RefSeq" id="WP_064955483.1">
    <property type="nucleotide sequence ID" value="NZ_LZEM01000006.1"/>
</dbReference>
<evidence type="ECO:0000256" key="2">
    <source>
        <dbReference type="ARBA" id="ARBA00023315"/>
    </source>
</evidence>
<dbReference type="PROSITE" id="PS51186">
    <property type="entry name" value="GNAT"/>
    <property type="match status" value="1"/>
</dbReference>
<proteinExistence type="predicted"/>
<reference evidence="5" key="1">
    <citation type="submission" date="2016-06" db="EMBL/GenBank/DDBJ databases">
        <title>Genome sequencing of cellulolytic organisms.</title>
        <authorList>
            <person name="Bohra V."/>
            <person name="Dafale N.A."/>
            <person name="Purohit H.J."/>
        </authorList>
    </citation>
    <scope>NUCLEOTIDE SEQUENCE [LARGE SCALE GENOMIC DNA]</scope>
    <source>
        <strain evidence="5">ND21</strain>
    </source>
</reference>
<evidence type="ECO:0000313" key="5">
    <source>
        <dbReference type="Proteomes" id="UP000093918"/>
    </source>
</evidence>
<evidence type="ECO:0000313" key="4">
    <source>
        <dbReference type="EMBL" id="OAZ43985.1"/>
    </source>
</evidence>
<dbReference type="Proteomes" id="UP000093918">
    <property type="component" value="Unassembled WGS sequence"/>
</dbReference>
<dbReference type="InterPro" id="IPR000182">
    <property type="entry name" value="GNAT_dom"/>
</dbReference>
<sequence>MTAVAVRRAVPADAAAIARVHVRGWHEAYTGRMPQSILDRLDLDRLTRVRRELLGHEERISDRLPSETTGTVRPGAARTHDLGRTWVAVTAGSIVGFAVSGASRDDPPVAPVELYAIYVLAAHHGTGAGQALIDAALGDERASLWVLDENPRAHAFYARNGFRPDGAAKDDTSWGESISEVRLVRG</sequence>
<dbReference type="Gene3D" id="3.40.630.30">
    <property type="match status" value="1"/>
</dbReference>
<keyword evidence="2" id="KW-0012">Acyltransferase</keyword>
<evidence type="ECO:0000256" key="1">
    <source>
        <dbReference type="ARBA" id="ARBA00022679"/>
    </source>
</evidence>
<gene>
    <name evidence="4" type="ORF">A9Z40_13390</name>
</gene>
<dbReference type="Pfam" id="PF13508">
    <property type="entry name" value="Acetyltransf_7"/>
    <property type="match status" value="1"/>
</dbReference>
<keyword evidence="1" id="KW-0808">Transferase</keyword>
<evidence type="ECO:0000259" key="3">
    <source>
        <dbReference type="PROSITE" id="PS51186"/>
    </source>
</evidence>